<dbReference type="InterPro" id="IPR036291">
    <property type="entry name" value="NAD(P)-bd_dom_sf"/>
</dbReference>
<dbReference type="AlphaFoldDB" id="A0A290WH42"/>
<organism evidence="2">
    <name type="scientific">Verticillium dahliae</name>
    <name type="common">Verticillium wilt</name>
    <dbReference type="NCBI Taxonomy" id="27337"/>
    <lineage>
        <taxon>Eukaryota</taxon>
        <taxon>Fungi</taxon>
        <taxon>Dikarya</taxon>
        <taxon>Ascomycota</taxon>
        <taxon>Pezizomycotina</taxon>
        <taxon>Sordariomycetes</taxon>
        <taxon>Hypocreomycetidae</taxon>
        <taxon>Glomerellales</taxon>
        <taxon>Plectosphaerellaceae</taxon>
        <taxon>Verticillium</taxon>
    </lineage>
</organism>
<evidence type="ECO:0008006" key="3">
    <source>
        <dbReference type="Google" id="ProtNLM"/>
    </source>
</evidence>
<reference evidence="2" key="1">
    <citation type="submission" date="2017-09" db="EMBL/GenBank/DDBJ databases">
        <title>Comparative Genomics Reveals Cotton-specific Virulence Factors in Flexible Genomic Regions in Verticillium dahliae and Evidence of Horizontal Gene Transfer from Fusarium.</title>
        <authorList>
            <person name="Chen J."/>
            <person name="Liu C."/>
            <person name="Gui Y."/>
            <person name="Si K."/>
            <person name="Zhang D."/>
            <person name="Wang J."/>
            <person name="Short D."/>
            <person name="Huang J."/>
            <person name="Li N."/>
            <person name="Liang Y."/>
            <person name="Zhang W."/>
            <person name="Yang L."/>
            <person name="Ma X."/>
            <person name="Li T."/>
            <person name="Zhou L."/>
            <person name="Wang B."/>
            <person name="Bao Y."/>
            <person name="Subbarao K."/>
            <person name="Zhang G."/>
            <person name="Dai X."/>
        </authorList>
    </citation>
    <scope>NUCLEOTIDE SEQUENCE</scope>
    <source>
        <strain evidence="2">Vd991</strain>
    </source>
</reference>
<evidence type="ECO:0000313" key="2">
    <source>
        <dbReference type="EMBL" id="ATD50208.1"/>
    </source>
</evidence>
<dbReference type="Pfam" id="PF00106">
    <property type="entry name" value="adh_short"/>
    <property type="match status" value="1"/>
</dbReference>
<name>A0A290WH42_VERDA</name>
<dbReference type="GO" id="GO:0016491">
    <property type="term" value="F:oxidoreductase activity"/>
    <property type="evidence" value="ECO:0007669"/>
    <property type="project" value="UniProtKB-KW"/>
</dbReference>
<dbReference type="SUPFAM" id="SSF51735">
    <property type="entry name" value="NAD(P)-binding Rossmann-fold domains"/>
    <property type="match status" value="1"/>
</dbReference>
<keyword evidence="1" id="KW-0560">Oxidoreductase</keyword>
<dbReference type="PANTHER" id="PTHR43157:SF35">
    <property type="entry name" value="DEHYDROGENASE_REDUCTASE FAMILY PROTEIN, PUTATIVE-RELATED"/>
    <property type="match status" value="1"/>
</dbReference>
<protein>
    <recommendedName>
        <fullName evidence="3">Retinol dehydrogenase</fullName>
    </recommendedName>
</protein>
<accession>A0A290WH42</accession>
<dbReference type="PANTHER" id="PTHR43157">
    <property type="entry name" value="PHOSPHATIDYLINOSITOL-GLYCAN BIOSYNTHESIS CLASS F PROTEIN-RELATED"/>
    <property type="match status" value="1"/>
</dbReference>
<sequence>MSADLEKDLPWESSILGILYKQLLVHLKPLPTQVSLSGQTAVITGSNSGIGLEASRQLLQLGLSRLIMAVRSQASGDTAAEKLRTEFPNVDIQVWLLDMAEYGSIDAFEKQCRCLDRIDYVILNAAMQSSMFKRHNRTGHELVFQVNYISTVLLCMLLASVLKDKNHTGATIKPPVLTIIGSDTMYLSKFSADMPVFPRMDSPTGYERMRQYMDSKLLLMVFIRQLARQISPDDVIINVCNPGMVAGTGLGRNGNPNPGFAEKYVVPLFVKALGRKVQAGASVYIHALLGEGKRGHGSFISDWTIKPFARLLYTKEGQDLSDRLWKETMDELRLASEYGIEQLFVQ</sequence>
<dbReference type="EMBL" id="MF946582">
    <property type="protein sequence ID" value="ATD50208.1"/>
    <property type="molecule type" value="Genomic_DNA"/>
</dbReference>
<dbReference type="PHI-base" id="PHI:7707"/>
<dbReference type="InterPro" id="IPR002347">
    <property type="entry name" value="SDR_fam"/>
</dbReference>
<evidence type="ECO:0000256" key="1">
    <source>
        <dbReference type="ARBA" id="ARBA00023002"/>
    </source>
</evidence>
<dbReference type="PRINTS" id="PR00081">
    <property type="entry name" value="GDHRDH"/>
</dbReference>
<dbReference type="Gene3D" id="3.40.50.720">
    <property type="entry name" value="NAD(P)-binding Rossmann-like Domain"/>
    <property type="match status" value="1"/>
</dbReference>
<proteinExistence type="predicted"/>